<sequence length="90" mass="10826">MIGSAVPPPPFVYIRKYSGFSVAFFFFFALRFCKRHRDPSEPPLLCGVEVFWRGCVWAPEFYDASLLPLFPKERRRRRRTQSRKRHEEKE</sequence>
<evidence type="ECO:0000313" key="3">
    <source>
        <dbReference type="Proteomes" id="UP000017861"/>
    </source>
</evidence>
<dbReference type="AlphaFoldDB" id="V5BNM1"/>
<comment type="caution">
    <text evidence="2">The sequence shown here is derived from an EMBL/GenBank/DDBJ whole genome shotgun (WGS) entry which is preliminary data.</text>
</comment>
<protein>
    <submittedName>
        <fullName evidence="2">Uncharacterized protein</fullName>
    </submittedName>
</protein>
<dbReference type="Proteomes" id="UP000017861">
    <property type="component" value="Unassembled WGS sequence"/>
</dbReference>
<evidence type="ECO:0000256" key="1">
    <source>
        <dbReference type="SAM" id="Phobius"/>
    </source>
</evidence>
<organism evidence="2 3">
    <name type="scientific">Trypanosoma cruzi Dm28c</name>
    <dbReference type="NCBI Taxonomy" id="1416333"/>
    <lineage>
        <taxon>Eukaryota</taxon>
        <taxon>Discoba</taxon>
        <taxon>Euglenozoa</taxon>
        <taxon>Kinetoplastea</taxon>
        <taxon>Metakinetoplastina</taxon>
        <taxon>Trypanosomatida</taxon>
        <taxon>Trypanosomatidae</taxon>
        <taxon>Trypanosoma</taxon>
        <taxon>Schizotrypanum</taxon>
    </lineage>
</organism>
<reference evidence="2 3" key="1">
    <citation type="journal article" date="2014" name="Genome Announc.">
        <title>Trypanosoma cruzi Clone Dm28c Draft Genome Sequence.</title>
        <authorList>
            <person name="Grisard E.C."/>
            <person name="Teixeira S.M."/>
            <person name="de Almeida L.G."/>
            <person name="Stoco P.H."/>
            <person name="Gerber A.L."/>
            <person name="Talavera-Lopez C."/>
            <person name="Lima O.C."/>
            <person name="Andersson B."/>
            <person name="de Vasconcelos A.T."/>
        </authorList>
    </citation>
    <scope>NUCLEOTIDE SEQUENCE [LARGE SCALE GENOMIC DNA]</scope>
    <source>
        <strain evidence="2 3">Dm28c</strain>
    </source>
</reference>
<feature type="transmembrane region" description="Helical" evidence="1">
    <location>
        <begin position="12"/>
        <end position="30"/>
    </location>
</feature>
<evidence type="ECO:0000313" key="2">
    <source>
        <dbReference type="EMBL" id="ESS66148.1"/>
    </source>
</evidence>
<proteinExistence type="predicted"/>
<name>V5BNM1_TRYCR</name>
<dbReference type="EMBL" id="AYLP01000050">
    <property type="protein sequence ID" value="ESS66148.1"/>
    <property type="molecule type" value="Genomic_DNA"/>
</dbReference>
<keyword evidence="1" id="KW-0472">Membrane</keyword>
<keyword evidence="1" id="KW-0812">Transmembrane</keyword>
<accession>V5BNM1</accession>
<keyword evidence="1" id="KW-1133">Transmembrane helix</keyword>
<dbReference type="VEuPathDB" id="TriTrypDB:TCDM_05276"/>
<gene>
    <name evidence="2" type="ORF">TCDM_05276</name>
</gene>